<keyword evidence="8" id="KW-1185">Reference proteome</keyword>
<dbReference type="PANTHER" id="PTHR30124">
    <property type="entry name" value="MEMBRANE-BOUND LYTIC MUREIN TRANSGLYCOSYLASE A"/>
    <property type="match status" value="1"/>
</dbReference>
<dbReference type="GO" id="GO:0009253">
    <property type="term" value="P:peptidoglycan catabolic process"/>
    <property type="evidence" value="ECO:0007669"/>
    <property type="project" value="TreeGrafter"/>
</dbReference>
<evidence type="ECO:0000256" key="1">
    <source>
        <dbReference type="ARBA" id="ARBA00001420"/>
    </source>
</evidence>
<dbReference type="GO" id="GO:0008933">
    <property type="term" value="F:peptidoglycan lytic transglycosylase activity"/>
    <property type="evidence" value="ECO:0007669"/>
    <property type="project" value="TreeGrafter"/>
</dbReference>
<name>A0A0W0Y703_9GAMM</name>
<dbReference type="Pfam" id="PF03562">
    <property type="entry name" value="MltA"/>
    <property type="match status" value="1"/>
</dbReference>
<dbReference type="PATRIC" id="fig|458.5.peg.99"/>
<dbReference type="OrthoDB" id="9783686at2"/>
<dbReference type="Pfam" id="PF06725">
    <property type="entry name" value="3D"/>
    <property type="match status" value="1"/>
</dbReference>
<reference evidence="7 8" key="1">
    <citation type="submission" date="2015-11" db="EMBL/GenBank/DDBJ databases">
        <title>Genomic analysis of 38 Legionella species identifies large and diverse effector repertoires.</title>
        <authorList>
            <person name="Burstein D."/>
            <person name="Amaro F."/>
            <person name="Zusman T."/>
            <person name="Lifshitz Z."/>
            <person name="Cohen O."/>
            <person name="Gilbert J.A."/>
            <person name="Pupko T."/>
            <person name="Shuman H.A."/>
            <person name="Segal G."/>
        </authorList>
    </citation>
    <scope>NUCLEOTIDE SEQUENCE [LARGE SCALE GENOMIC DNA]</scope>
    <source>
        <strain evidence="7 8">WA-270A-C2</strain>
    </source>
</reference>
<dbReference type="GO" id="GO:0019867">
    <property type="term" value="C:outer membrane"/>
    <property type="evidence" value="ECO:0007669"/>
    <property type="project" value="InterPro"/>
</dbReference>
<dbReference type="AlphaFoldDB" id="A0A0W0Y703"/>
<dbReference type="EC" id="4.2.2.n1" evidence="4"/>
<evidence type="ECO:0000259" key="6">
    <source>
        <dbReference type="SMART" id="SM00925"/>
    </source>
</evidence>
<evidence type="ECO:0000313" key="8">
    <source>
        <dbReference type="Proteomes" id="UP000054608"/>
    </source>
</evidence>
<feature type="domain" description="Lytic transglycosylase MltA" evidence="6">
    <location>
        <begin position="130"/>
        <end position="287"/>
    </location>
</feature>
<evidence type="ECO:0000256" key="2">
    <source>
        <dbReference type="ARBA" id="ARBA00023239"/>
    </source>
</evidence>
<keyword evidence="3 4" id="KW-0961">Cell wall biogenesis/degradation</keyword>
<dbReference type="SUPFAM" id="SSF50685">
    <property type="entry name" value="Barwin-like endoglucanases"/>
    <property type="match status" value="1"/>
</dbReference>
<organism evidence="7 8">
    <name type="scientific">Legionella rubrilucens</name>
    <dbReference type="NCBI Taxonomy" id="458"/>
    <lineage>
        <taxon>Bacteria</taxon>
        <taxon>Pseudomonadati</taxon>
        <taxon>Pseudomonadota</taxon>
        <taxon>Gammaproteobacteria</taxon>
        <taxon>Legionellales</taxon>
        <taxon>Legionellaceae</taxon>
        <taxon>Legionella</taxon>
    </lineage>
</organism>
<protein>
    <recommendedName>
        <fullName evidence="4">Membrane-bound lytic murein transglycosylase A</fullName>
        <ecNumber evidence="4">4.2.2.n1</ecNumber>
    </recommendedName>
    <alternativeName>
        <fullName evidence="4">Murein hydrolase A</fullName>
    </alternativeName>
</protein>
<dbReference type="GO" id="GO:0004553">
    <property type="term" value="F:hydrolase activity, hydrolyzing O-glycosyl compounds"/>
    <property type="evidence" value="ECO:0007669"/>
    <property type="project" value="InterPro"/>
</dbReference>
<keyword evidence="5" id="KW-0812">Transmembrane</keyword>
<accession>A0A0W0Y703</accession>
<dbReference type="RefSeq" id="WP_058530235.1">
    <property type="nucleotide sequence ID" value="NZ_CAAAIN010000003.1"/>
</dbReference>
<dbReference type="InterPro" id="IPR026044">
    <property type="entry name" value="MltA"/>
</dbReference>
<dbReference type="CDD" id="cd14668">
    <property type="entry name" value="mlta_B"/>
    <property type="match status" value="1"/>
</dbReference>
<dbReference type="PANTHER" id="PTHR30124:SF0">
    <property type="entry name" value="MEMBRANE-BOUND LYTIC MUREIN TRANSGLYCOSYLASE A"/>
    <property type="match status" value="1"/>
</dbReference>
<dbReference type="Gene3D" id="2.40.240.50">
    <property type="entry name" value="Barwin-like endoglucanases"/>
    <property type="match status" value="1"/>
</dbReference>
<proteinExistence type="predicted"/>
<dbReference type="CDD" id="cd14485">
    <property type="entry name" value="mltA_like_LT_A"/>
    <property type="match status" value="1"/>
</dbReference>
<keyword evidence="5" id="KW-0472">Membrane</keyword>
<evidence type="ECO:0000256" key="4">
    <source>
        <dbReference type="PIRNR" id="PIRNR019422"/>
    </source>
</evidence>
<dbReference type="SMART" id="SM00925">
    <property type="entry name" value="MltA"/>
    <property type="match status" value="1"/>
</dbReference>
<dbReference type="EMBL" id="LNYT01000001">
    <property type="protein sequence ID" value="KTD52466.1"/>
    <property type="molecule type" value="Genomic_DNA"/>
</dbReference>
<dbReference type="GO" id="GO:0009254">
    <property type="term" value="P:peptidoglycan turnover"/>
    <property type="evidence" value="ECO:0007669"/>
    <property type="project" value="UniProtKB-UniRule"/>
</dbReference>
<keyword evidence="2 4" id="KW-0456">Lyase</keyword>
<dbReference type="InterPro" id="IPR010611">
    <property type="entry name" value="3D_dom"/>
</dbReference>
<sequence length="397" mass="44301">MKLKILAIITGIAIAVLSFTVWLKKPNALKLRPAAFKALPGWQQADLVQSLTTFKHSCKTFLRQDPRAQAGSHRIPLLVKDWQPACQAALAIHHLDRQSARAFFETWFTPVEFYNNRPVKGLFTGYYMPLLYGSLTKTEAFHVPIYGLPSNLVTVNLGDFNSRYNHSRIVGRLQGNQLVPYPTRKQINEGAIEGKAPVLVWVNSAIDRLFLEIQGSGVVQLPDGRRLYVGYAGENGAPYTPVGRILVEKGIMTKKTASMQGIRAYLEAHPDEMDRIINQNKSFVFFRILKQTAALGAQGIALTPGYSLAVDRQWIPLGAPLWLSTTHPDKTHQDRKTLQRLMIAQDTGGAIRGMVRGDVFWGAGQTATDIAGKMKNKGRYWLLLPRHSIPHLPKSLS</sequence>
<evidence type="ECO:0000256" key="3">
    <source>
        <dbReference type="ARBA" id="ARBA00023316"/>
    </source>
</evidence>
<dbReference type="GO" id="GO:0071555">
    <property type="term" value="P:cell wall organization"/>
    <property type="evidence" value="ECO:0007669"/>
    <property type="project" value="UniProtKB-KW"/>
</dbReference>
<evidence type="ECO:0000313" key="7">
    <source>
        <dbReference type="EMBL" id="KTD52466.1"/>
    </source>
</evidence>
<dbReference type="PIRSF" id="PIRSF019422">
    <property type="entry name" value="MltA"/>
    <property type="match status" value="1"/>
</dbReference>
<dbReference type="Gene3D" id="2.40.40.10">
    <property type="entry name" value="RlpA-like domain"/>
    <property type="match status" value="1"/>
</dbReference>
<comment type="function">
    <text evidence="4">Murein-degrading enzyme. May play a role in recycling of muropeptides during cell elongation and/or cell division.</text>
</comment>
<dbReference type="Proteomes" id="UP000054608">
    <property type="component" value="Unassembled WGS sequence"/>
</dbReference>
<dbReference type="InterPro" id="IPR005300">
    <property type="entry name" value="MltA_B"/>
</dbReference>
<feature type="transmembrane region" description="Helical" evidence="5">
    <location>
        <begin position="6"/>
        <end position="23"/>
    </location>
</feature>
<dbReference type="InterPro" id="IPR036908">
    <property type="entry name" value="RlpA-like_sf"/>
</dbReference>
<keyword evidence="5" id="KW-1133">Transmembrane helix</keyword>
<evidence type="ECO:0000256" key="5">
    <source>
        <dbReference type="SAM" id="Phobius"/>
    </source>
</evidence>
<comment type="caution">
    <text evidence="7">The sequence shown here is derived from an EMBL/GenBank/DDBJ whole genome shotgun (WGS) entry which is preliminary data.</text>
</comment>
<gene>
    <name evidence="7" type="primary">mltA_1</name>
    <name evidence="7" type="ORF">Lrub_0098</name>
</gene>
<comment type="catalytic activity">
    <reaction evidence="1 4">
        <text>Exolytic cleavage of the (1-&gt;4)-beta-glycosidic linkage between N-acetylmuramic acid (MurNAc) and N-acetylglucosamine (GlcNAc) residues in peptidoglycan, from either the reducing or the non-reducing ends of the peptidoglycan chains, with concomitant formation of a 1,6-anhydrobond in the MurNAc residue.</text>
        <dbReference type="EC" id="4.2.2.n1"/>
    </reaction>
</comment>